<name>A0AAN8W5W0_9MAGN</name>
<reference evidence="1 2" key="1">
    <citation type="submission" date="2023-12" db="EMBL/GenBank/DDBJ databases">
        <title>A high-quality genome assembly for Dillenia turbinata (Dilleniales).</title>
        <authorList>
            <person name="Chanderbali A."/>
        </authorList>
    </citation>
    <scope>NUCLEOTIDE SEQUENCE [LARGE SCALE GENOMIC DNA]</scope>
    <source>
        <strain evidence="1">LSX21</strain>
        <tissue evidence="1">Leaf</tissue>
    </source>
</reference>
<accession>A0AAN8W5W0</accession>
<sequence length="171" mass="19269">MVLKFLVVGDCQWQQKILVSIRAIATLSITLDILTVLNVYMKQFSPLVVFCLLILAQAWELWKGNRALELMDPVLKYQCSNQTLQRHIIVALLCVQEDAADRANMAEVVSVHSNEYTYIPSPNQPAFSTIRVHTNANRPVCKRCVSHVSINKELHAGGLLGFVVLELNRKP</sequence>
<dbReference type="Proteomes" id="UP001370490">
    <property type="component" value="Unassembled WGS sequence"/>
</dbReference>
<evidence type="ECO:0000313" key="1">
    <source>
        <dbReference type="EMBL" id="KAK6946793.1"/>
    </source>
</evidence>
<dbReference type="AlphaFoldDB" id="A0AAN8W5W0"/>
<evidence type="ECO:0000313" key="2">
    <source>
        <dbReference type="Proteomes" id="UP001370490"/>
    </source>
</evidence>
<comment type="caution">
    <text evidence="1">The sequence shown here is derived from an EMBL/GenBank/DDBJ whole genome shotgun (WGS) entry which is preliminary data.</text>
</comment>
<organism evidence="1 2">
    <name type="scientific">Dillenia turbinata</name>
    <dbReference type="NCBI Taxonomy" id="194707"/>
    <lineage>
        <taxon>Eukaryota</taxon>
        <taxon>Viridiplantae</taxon>
        <taxon>Streptophyta</taxon>
        <taxon>Embryophyta</taxon>
        <taxon>Tracheophyta</taxon>
        <taxon>Spermatophyta</taxon>
        <taxon>Magnoliopsida</taxon>
        <taxon>eudicotyledons</taxon>
        <taxon>Gunneridae</taxon>
        <taxon>Pentapetalae</taxon>
        <taxon>Dilleniales</taxon>
        <taxon>Dilleniaceae</taxon>
        <taxon>Dillenia</taxon>
    </lineage>
</organism>
<protein>
    <submittedName>
        <fullName evidence="1">Uncharacterized protein</fullName>
    </submittedName>
</protein>
<proteinExistence type="predicted"/>
<keyword evidence="2" id="KW-1185">Reference proteome</keyword>
<dbReference type="PANTHER" id="PTHR27006">
    <property type="entry name" value="PROMASTIGOTE SURFACE ANTIGEN PROTEIN PSA"/>
    <property type="match status" value="1"/>
</dbReference>
<gene>
    <name evidence="1" type="ORF">RJ641_000266</name>
</gene>
<dbReference type="Gene3D" id="1.10.510.10">
    <property type="entry name" value="Transferase(Phosphotransferase) domain 1"/>
    <property type="match status" value="1"/>
</dbReference>
<dbReference type="EMBL" id="JBAMMX010000001">
    <property type="protein sequence ID" value="KAK6946793.1"/>
    <property type="molecule type" value="Genomic_DNA"/>
</dbReference>
<dbReference type="PANTHER" id="PTHR27006:SF586">
    <property type="entry name" value="CYSTEINE-RICH RECEPTOR-LIKE PROTEIN KINASE 10"/>
    <property type="match status" value="1"/>
</dbReference>